<dbReference type="EMBL" id="JBIGHW010000001">
    <property type="protein sequence ID" value="MFG6439677.1"/>
    <property type="molecule type" value="Genomic_DNA"/>
</dbReference>
<comment type="similarity">
    <text evidence="2 9">Belongs to the gluconokinase GntK/GntV family.</text>
</comment>
<dbReference type="CDD" id="cd02021">
    <property type="entry name" value="GntK"/>
    <property type="match status" value="1"/>
</dbReference>
<dbReference type="RefSeq" id="WP_394395203.1">
    <property type="nucleotide sequence ID" value="NZ_JBIGHW010000001.1"/>
</dbReference>
<dbReference type="PANTHER" id="PTHR43442">
    <property type="entry name" value="GLUCONOKINASE-RELATED"/>
    <property type="match status" value="1"/>
</dbReference>
<evidence type="ECO:0000313" key="10">
    <source>
        <dbReference type="EMBL" id="MFG6439677.1"/>
    </source>
</evidence>
<gene>
    <name evidence="10" type="ORF">ACG0Z3_03195</name>
</gene>
<comment type="caution">
    <text evidence="10">The sequence shown here is derived from an EMBL/GenBank/DDBJ whole genome shotgun (WGS) entry which is preliminary data.</text>
</comment>
<dbReference type="Pfam" id="PF13671">
    <property type="entry name" value="AAA_33"/>
    <property type="match status" value="1"/>
</dbReference>
<evidence type="ECO:0000313" key="11">
    <source>
        <dbReference type="Proteomes" id="UP001606301"/>
    </source>
</evidence>
<evidence type="ECO:0000256" key="4">
    <source>
        <dbReference type="ARBA" id="ARBA00022679"/>
    </source>
</evidence>
<dbReference type="PANTHER" id="PTHR43442:SF3">
    <property type="entry name" value="GLUCONOKINASE-RELATED"/>
    <property type="match status" value="1"/>
</dbReference>
<evidence type="ECO:0000256" key="1">
    <source>
        <dbReference type="ARBA" id="ARBA00004761"/>
    </source>
</evidence>
<dbReference type="NCBIfam" id="TIGR01313">
    <property type="entry name" value="therm_gnt_kin"/>
    <property type="match status" value="1"/>
</dbReference>
<keyword evidence="4 9" id="KW-0808">Transferase</keyword>
<organism evidence="10 11">
    <name type="scientific">Pelomonas margarita</name>
    <dbReference type="NCBI Taxonomy" id="3299031"/>
    <lineage>
        <taxon>Bacteria</taxon>
        <taxon>Pseudomonadati</taxon>
        <taxon>Pseudomonadota</taxon>
        <taxon>Betaproteobacteria</taxon>
        <taxon>Burkholderiales</taxon>
        <taxon>Sphaerotilaceae</taxon>
        <taxon>Roseateles</taxon>
    </lineage>
</organism>
<proteinExistence type="inferred from homology"/>
<dbReference type="Gene3D" id="3.40.50.300">
    <property type="entry name" value="P-loop containing nucleotide triphosphate hydrolases"/>
    <property type="match status" value="1"/>
</dbReference>
<keyword evidence="11" id="KW-1185">Reference proteome</keyword>
<evidence type="ECO:0000256" key="7">
    <source>
        <dbReference type="ARBA" id="ARBA00022840"/>
    </source>
</evidence>
<reference evidence="10 11" key="1">
    <citation type="submission" date="2024-08" db="EMBL/GenBank/DDBJ databases">
        <authorList>
            <person name="Lu H."/>
        </authorList>
    </citation>
    <scope>NUCLEOTIDE SEQUENCE [LARGE SCALE GENOMIC DNA]</scope>
    <source>
        <strain evidence="10 11">LKC17W</strain>
    </source>
</reference>
<keyword evidence="5 9" id="KW-0547">Nucleotide-binding</keyword>
<dbReference type="InterPro" id="IPR027417">
    <property type="entry name" value="P-loop_NTPase"/>
</dbReference>
<evidence type="ECO:0000256" key="9">
    <source>
        <dbReference type="RuleBase" id="RU363066"/>
    </source>
</evidence>
<name>A0ABW7FG15_9BURK</name>
<evidence type="ECO:0000256" key="2">
    <source>
        <dbReference type="ARBA" id="ARBA00008420"/>
    </source>
</evidence>
<comment type="pathway">
    <text evidence="1">Carbohydrate acid metabolism.</text>
</comment>
<accession>A0ABW7FG15</accession>
<sequence length="167" mass="18129">MPSSTPCSLVVMGVAGSGKSTLANAVARRLHRVCLEGDDFHGDTNRRKMAEGHPLTDDDRASWLAQLCEQLQQQPAAVLACSALKRSYRQQLRAASPGLRFAYLDIAPAPAHQRVDARGGHFFSARLMASQFDTLEPPIDEPGVLHLDALRPLDELVAQVAAWVPPP</sequence>
<comment type="catalytic activity">
    <reaction evidence="8 9">
        <text>D-gluconate + ATP = 6-phospho-D-gluconate + ADP + H(+)</text>
        <dbReference type="Rhea" id="RHEA:19433"/>
        <dbReference type="ChEBI" id="CHEBI:15378"/>
        <dbReference type="ChEBI" id="CHEBI:18391"/>
        <dbReference type="ChEBI" id="CHEBI:30616"/>
        <dbReference type="ChEBI" id="CHEBI:58759"/>
        <dbReference type="ChEBI" id="CHEBI:456216"/>
        <dbReference type="EC" id="2.7.1.12"/>
    </reaction>
</comment>
<dbReference type="InterPro" id="IPR006001">
    <property type="entry name" value="Therm_gnt_kin"/>
</dbReference>
<dbReference type="Proteomes" id="UP001606301">
    <property type="component" value="Unassembled WGS sequence"/>
</dbReference>
<keyword evidence="6 9" id="KW-0418">Kinase</keyword>
<dbReference type="SUPFAM" id="SSF52540">
    <property type="entry name" value="P-loop containing nucleoside triphosphate hydrolases"/>
    <property type="match status" value="1"/>
</dbReference>
<keyword evidence="7 9" id="KW-0067">ATP-binding</keyword>
<evidence type="ECO:0000256" key="8">
    <source>
        <dbReference type="ARBA" id="ARBA00048090"/>
    </source>
</evidence>
<evidence type="ECO:0000256" key="3">
    <source>
        <dbReference type="ARBA" id="ARBA00012054"/>
    </source>
</evidence>
<dbReference type="EC" id="2.7.1.12" evidence="3 9"/>
<protein>
    <recommendedName>
        <fullName evidence="3 9">Gluconokinase</fullName>
        <ecNumber evidence="3 9">2.7.1.12</ecNumber>
    </recommendedName>
</protein>
<evidence type="ECO:0000256" key="5">
    <source>
        <dbReference type="ARBA" id="ARBA00022741"/>
    </source>
</evidence>
<evidence type="ECO:0000256" key="6">
    <source>
        <dbReference type="ARBA" id="ARBA00022777"/>
    </source>
</evidence>